<evidence type="ECO:0000256" key="3">
    <source>
        <dbReference type="ARBA" id="ARBA00022989"/>
    </source>
</evidence>
<dbReference type="GO" id="GO:0005886">
    <property type="term" value="C:plasma membrane"/>
    <property type="evidence" value="ECO:0007669"/>
    <property type="project" value="UniProtKB-SubCell"/>
</dbReference>
<dbReference type="HAMAP" id="MF_00708">
    <property type="entry name" value="Fumarate_red_C"/>
    <property type="match status" value="1"/>
</dbReference>
<dbReference type="EMBL" id="QFWT01000006">
    <property type="protein sequence ID" value="PWI33135.1"/>
    <property type="molecule type" value="Genomic_DNA"/>
</dbReference>
<keyword evidence="2 5" id="KW-0812">Transmembrane</keyword>
<dbReference type="InterPro" id="IPR034804">
    <property type="entry name" value="SQR/QFR_C/D"/>
</dbReference>
<dbReference type="Proteomes" id="UP000245362">
    <property type="component" value="Unassembled WGS sequence"/>
</dbReference>
<sequence length="127" mass="14630">MSNRKPYVREMKATWWQKHNFYRMYMLREATVLPLILFTLYLTFGLGALVKGPEAWQGWLDFMANPVIIAIDILALLASLFHAYTFFGMMPQVMPIRLKGKLIDKKIIILSQWAAVAAISLIVLIIV</sequence>
<comment type="function">
    <text evidence="5">Anchors the catalytic components of the fumarate reductase complex to the cell membrane, binds quinones.</text>
</comment>
<dbReference type="PIRSF" id="PIRSF000180">
    <property type="entry name" value="FrdC"/>
    <property type="match status" value="1"/>
</dbReference>
<evidence type="ECO:0000256" key="5">
    <source>
        <dbReference type="HAMAP-Rule" id="MF_00708"/>
    </source>
</evidence>
<evidence type="ECO:0000256" key="1">
    <source>
        <dbReference type="ARBA" id="ARBA00022475"/>
    </source>
</evidence>
<keyword evidence="4 5" id="KW-0472">Membrane</keyword>
<protein>
    <recommendedName>
        <fullName evidence="5">Fumarate reductase subunit C</fullName>
    </recommendedName>
    <alternativeName>
        <fullName evidence="5">Quinol-fumarate reductase subunit C</fullName>
        <shortName evidence="5">QFR subunit C</shortName>
    </alternativeName>
</protein>
<evidence type="ECO:0000313" key="6">
    <source>
        <dbReference type="EMBL" id="PWI33135.1"/>
    </source>
</evidence>
<keyword evidence="7" id="KW-1185">Reference proteome</keyword>
<dbReference type="Pfam" id="PF02300">
    <property type="entry name" value="Fumarate_red_C"/>
    <property type="match status" value="1"/>
</dbReference>
<feature type="transmembrane region" description="Helical" evidence="5">
    <location>
        <begin position="63"/>
        <end position="87"/>
    </location>
</feature>
<organism evidence="6 7">
    <name type="scientific">Vibrio albus</name>
    <dbReference type="NCBI Taxonomy" id="2200953"/>
    <lineage>
        <taxon>Bacteria</taxon>
        <taxon>Pseudomonadati</taxon>
        <taxon>Pseudomonadota</taxon>
        <taxon>Gammaproteobacteria</taxon>
        <taxon>Vibrionales</taxon>
        <taxon>Vibrionaceae</taxon>
        <taxon>Vibrio</taxon>
    </lineage>
</organism>
<comment type="caution">
    <text evidence="6">The sequence shown here is derived from an EMBL/GenBank/DDBJ whole genome shotgun (WGS) entry which is preliminary data.</text>
</comment>
<dbReference type="GO" id="GO:0045283">
    <property type="term" value="C:fumarate reductase complex"/>
    <property type="evidence" value="ECO:0007669"/>
    <property type="project" value="UniProtKB-UniRule"/>
</dbReference>
<dbReference type="AlphaFoldDB" id="A0A2U3B8R4"/>
<dbReference type="OrthoDB" id="8909678at2"/>
<gene>
    <name evidence="5" type="primary">frdC</name>
    <name evidence="6" type="ORF">DI392_12600</name>
</gene>
<dbReference type="CDD" id="cd00546">
    <property type="entry name" value="QFR_TypeD_subunitC"/>
    <property type="match status" value="1"/>
</dbReference>
<evidence type="ECO:0000313" key="7">
    <source>
        <dbReference type="Proteomes" id="UP000245362"/>
    </source>
</evidence>
<reference evidence="6 7" key="1">
    <citation type="submission" date="2018-05" db="EMBL/GenBank/DDBJ databases">
        <title>Vibrio limimaris sp. nov., isolated from marine sediment.</title>
        <authorList>
            <person name="Li C.-M."/>
        </authorList>
    </citation>
    <scope>NUCLEOTIDE SEQUENCE [LARGE SCALE GENOMIC DNA]</scope>
    <source>
        <strain evidence="6 7">E4404</strain>
    </source>
</reference>
<dbReference type="RefSeq" id="WP_109320251.1">
    <property type="nucleotide sequence ID" value="NZ_QFWT01000006.1"/>
</dbReference>
<name>A0A2U3B8R4_9VIBR</name>
<evidence type="ECO:0000256" key="4">
    <source>
        <dbReference type="ARBA" id="ARBA00023136"/>
    </source>
</evidence>
<accession>A0A2U3B8R4</accession>
<dbReference type="GO" id="GO:0000104">
    <property type="term" value="F:succinate dehydrogenase activity"/>
    <property type="evidence" value="ECO:0007669"/>
    <property type="project" value="UniProtKB-UniRule"/>
</dbReference>
<comment type="subunit">
    <text evidence="5">Part of an enzyme complex containing four subunits: a flavoprotein (FrdA), an iron-sulfur protein (FrdB), and two hydrophobic anchor proteins (FrdC and FrdD).</text>
</comment>
<keyword evidence="3 5" id="KW-1133">Transmembrane helix</keyword>
<keyword evidence="1 5" id="KW-1003">Cell membrane</keyword>
<comment type="caution">
    <text evidence="5">Lacks conserved residue(s) required for the propagation of feature annotation.</text>
</comment>
<dbReference type="NCBIfam" id="NF003445">
    <property type="entry name" value="PRK04987.1"/>
    <property type="match status" value="1"/>
</dbReference>
<dbReference type="InterPro" id="IPR003510">
    <property type="entry name" value="Fumarate_red_C"/>
</dbReference>
<evidence type="ECO:0000256" key="2">
    <source>
        <dbReference type="ARBA" id="ARBA00022692"/>
    </source>
</evidence>
<proteinExistence type="inferred from homology"/>
<dbReference type="Gene3D" id="1.20.1300.10">
    <property type="entry name" value="Fumarate reductase/succinate dehydrogenase, transmembrane subunit"/>
    <property type="match status" value="1"/>
</dbReference>
<comment type="subcellular location">
    <subcellularLocation>
        <location evidence="5">Cell membrane</location>
        <topology evidence="5">Multi-pass membrane protein</topology>
    </subcellularLocation>
</comment>
<comment type="similarity">
    <text evidence="5">Belongs to the FrdC family.</text>
</comment>
<dbReference type="SUPFAM" id="SSF81343">
    <property type="entry name" value="Fumarate reductase respiratory complex transmembrane subunits"/>
    <property type="match status" value="1"/>
</dbReference>
<feature type="transmembrane region" description="Helical" evidence="5">
    <location>
        <begin position="107"/>
        <end position="126"/>
    </location>
</feature>